<dbReference type="RefSeq" id="WP_089244629.1">
    <property type="nucleotide sequence ID" value="NZ_FZOW01000003.1"/>
</dbReference>
<protein>
    <submittedName>
        <fullName evidence="1">Uncharacterized protein</fullName>
    </submittedName>
</protein>
<accession>A0A239FS02</accession>
<sequence>MTGKVASEQALAYVRGYYGVPAHVGVRILFLYTGEYGVIVGGEQQYLRVRFDGHKTAALLHPTWEVEYADNCTHEHLADGMCTACGLHLEASRIH</sequence>
<organism evidence="1 2">
    <name type="scientific">Rhodococcoides kyotonense</name>
    <dbReference type="NCBI Taxonomy" id="398843"/>
    <lineage>
        <taxon>Bacteria</taxon>
        <taxon>Bacillati</taxon>
        <taxon>Actinomycetota</taxon>
        <taxon>Actinomycetes</taxon>
        <taxon>Mycobacteriales</taxon>
        <taxon>Nocardiaceae</taxon>
        <taxon>Rhodococcoides</taxon>
    </lineage>
</organism>
<reference evidence="2" key="1">
    <citation type="submission" date="2017-06" db="EMBL/GenBank/DDBJ databases">
        <authorList>
            <person name="Varghese N."/>
            <person name="Submissions S."/>
        </authorList>
    </citation>
    <scope>NUCLEOTIDE SEQUENCE [LARGE SCALE GENOMIC DNA]</scope>
    <source>
        <strain evidence="2">JCM 23211</strain>
    </source>
</reference>
<dbReference type="AlphaFoldDB" id="A0A239FS02"/>
<evidence type="ECO:0000313" key="1">
    <source>
        <dbReference type="EMBL" id="SNS59378.1"/>
    </source>
</evidence>
<dbReference type="EMBL" id="FZOW01000003">
    <property type="protein sequence ID" value="SNS59378.1"/>
    <property type="molecule type" value="Genomic_DNA"/>
</dbReference>
<evidence type="ECO:0000313" key="2">
    <source>
        <dbReference type="Proteomes" id="UP000198327"/>
    </source>
</evidence>
<dbReference type="OrthoDB" id="8857610at2"/>
<gene>
    <name evidence="1" type="ORF">SAMN05421642_103419</name>
</gene>
<keyword evidence="2" id="KW-1185">Reference proteome</keyword>
<name>A0A239FS02_9NOCA</name>
<proteinExistence type="predicted"/>
<dbReference type="Proteomes" id="UP000198327">
    <property type="component" value="Unassembled WGS sequence"/>
</dbReference>